<feature type="domain" description="ATP-grasp fold RimK-type" evidence="1">
    <location>
        <begin position="177"/>
        <end position="266"/>
    </location>
</feature>
<dbReference type="Proteomes" id="UP001285855">
    <property type="component" value="Unassembled WGS sequence"/>
</dbReference>
<dbReference type="Pfam" id="PF08443">
    <property type="entry name" value="RimK"/>
    <property type="match status" value="1"/>
</dbReference>
<evidence type="ECO:0000259" key="1">
    <source>
        <dbReference type="Pfam" id="PF08443"/>
    </source>
</evidence>
<comment type="caution">
    <text evidence="2">The sequence shown here is derived from an EMBL/GenBank/DDBJ whole genome shotgun (WGS) entry which is preliminary data.</text>
</comment>
<evidence type="ECO:0000313" key="2">
    <source>
        <dbReference type="EMBL" id="MDY2586797.1"/>
    </source>
</evidence>
<dbReference type="PANTHER" id="PTHR39217:SF1">
    <property type="entry name" value="GLUTATHIONE SYNTHETASE"/>
    <property type="match status" value="1"/>
</dbReference>
<protein>
    <recommendedName>
        <fullName evidence="1">ATP-grasp fold RimK-type domain-containing protein</fullName>
    </recommendedName>
</protein>
<dbReference type="PANTHER" id="PTHR39217">
    <property type="match status" value="1"/>
</dbReference>
<dbReference type="InterPro" id="IPR013651">
    <property type="entry name" value="ATP-grasp_RimK-type"/>
</dbReference>
<dbReference type="Gene3D" id="3.30.470.20">
    <property type="entry name" value="ATP-grasp fold, B domain"/>
    <property type="match status" value="1"/>
</dbReference>
<dbReference type="SUPFAM" id="SSF56059">
    <property type="entry name" value="Glutathione synthetase ATP-binding domain-like"/>
    <property type="match status" value="1"/>
</dbReference>
<organism evidence="2 3">
    <name type="scientific">Winogradskyella aquimaris</name>
    <dbReference type="NCBI Taxonomy" id="864074"/>
    <lineage>
        <taxon>Bacteria</taxon>
        <taxon>Pseudomonadati</taxon>
        <taxon>Bacteroidota</taxon>
        <taxon>Flavobacteriia</taxon>
        <taxon>Flavobacteriales</taxon>
        <taxon>Flavobacteriaceae</taxon>
        <taxon>Winogradskyella</taxon>
    </lineage>
</organism>
<accession>A0ABU5EKG5</accession>
<sequence length="303" mass="34780">MKPYDVVVLTDSNYAYPKTINDYVKNVLVEDALVVNALGKLGLKVVRLAWDDPNFDWSSTKAILFRTTWNYFDNFHKFSKWLNKVSKLTHLINSEALIRWNIDKHYLQQLKAKGVHTAETLFIEKGDHRTLEELHLETGWTETVLKPCVSGAARHTYRLNPENRSNHQGIYEVLIAQESMMLQPLQKNIISEGEISMMVFNGQFAHAVLKKAKSGDFRVQDDFGGSVEHYQPTNAEIEFALQAVKSCDEQPLYARVDIFKDNDQRIALAELELIEPELWFRHYPEAALVLAEGIKKKLLGLSC</sequence>
<name>A0ABU5EKG5_9FLAO</name>
<keyword evidence="3" id="KW-1185">Reference proteome</keyword>
<gene>
    <name evidence="2" type="ORF">SNF14_05565</name>
</gene>
<evidence type="ECO:0000313" key="3">
    <source>
        <dbReference type="Proteomes" id="UP001285855"/>
    </source>
</evidence>
<reference evidence="2 3" key="1">
    <citation type="submission" date="2023-11" db="EMBL/GenBank/DDBJ databases">
        <title>Winogradskyella pelagius sp. nov., isolated from coastal sediment.</title>
        <authorList>
            <person name="Li F."/>
        </authorList>
    </citation>
    <scope>NUCLEOTIDE SEQUENCE [LARGE SCALE GENOMIC DNA]</scope>
    <source>
        <strain evidence="2 3">KCTC 23502</strain>
    </source>
</reference>
<dbReference type="EMBL" id="JAXDAE010000004">
    <property type="protein sequence ID" value="MDY2586797.1"/>
    <property type="molecule type" value="Genomic_DNA"/>
</dbReference>
<dbReference type="InterPro" id="IPR053191">
    <property type="entry name" value="DcsG_Biosynth_Enzyme"/>
</dbReference>
<proteinExistence type="predicted"/>
<dbReference type="RefSeq" id="WP_320555171.1">
    <property type="nucleotide sequence ID" value="NZ_JAXDAE010000004.1"/>
</dbReference>